<evidence type="ECO:0000256" key="1">
    <source>
        <dbReference type="SAM" id="SignalP"/>
    </source>
</evidence>
<evidence type="ECO:0000313" key="3">
    <source>
        <dbReference type="Proteomes" id="UP000529946"/>
    </source>
</evidence>
<name>A0A7W6JC05_9CAUL</name>
<dbReference type="Proteomes" id="UP000529946">
    <property type="component" value="Unassembled WGS sequence"/>
</dbReference>
<comment type="caution">
    <text evidence="2">The sequence shown here is derived from an EMBL/GenBank/DDBJ whole genome shotgun (WGS) entry which is preliminary data.</text>
</comment>
<keyword evidence="1" id="KW-0732">Signal</keyword>
<sequence>MRRILASLGVVLGLFIVSAVAAMTVQPVVVDMKMTGREMSAPVRVENNGPNPLPVEIRIVETDFGPDSVRASDRLSEDVVAFPPQAIIPPGETQVFRLQYLGDPGSFKSKHYYAEVAQLPVELPEGQSAIQILYNFQVMVNVASPIGGDPVLTIEDASVVQNDAGKNVIAFTVRNAARNYGYLSANRLTFVYRDAAGQEVLRRTLTSNDIQQMIGFGLVGPEMSRRFISPIEVDTADGKAEVSLASSRGR</sequence>
<proteinExistence type="predicted"/>
<dbReference type="InterPro" id="IPR013783">
    <property type="entry name" value="Ig-like_fold"/>
</dbReference>
<protein>
    <submittedName>
        <fullName evidence="2">P pilus assembly chaperone PapD</fullName>
    </submittedName>
</protein>
<feature type="chain" id="PRO_5030912009" evidence="1">
    <location>
        <begin position="22"/>
        <end position="250"/>
    </location>
</feature>
<organism evidence="2 3">
    <name type="scientific">Brevundimonas lenta</name>
    <dbReference type="NCBI Taxonomy" id="424796"/>
    <lineage>
        <taxon>Bacteria</taxon>
        <taxon>Pseudomonadati</taxon>
        <taxon>Pseudomonadota</taxon>
        <taxon>Alphaproteobacteria</taxon>
        <taxon>Caulobacterales</taxon>
        <taxon>Caulobacteraceae</taxon>
        <taxon>Brevundimonas</taxon>
    </lineage>
</organism>
<gene>
    <name evidence="2" type="ORF">GGR12_001168</name>
</gene>
<dbReference type="InterPro" id="IPR008962">
    <property type="entry name" value="PapD-like_sf"/>
</dbReference>
<dbReference type="SUPFAM" id="SSF49354">
    <property type="entry name" value="PapD-like"/>
    <property type="match status" value="1"/>
</dbReference>
<dbReference type="EMBL" id="JACIDM010000001">
    <property type="protein sequence ID" value="MBB4082329.1"/>
    <property type="molecule type" value="Genomic_DNA"/>
</dbReference>
<dbReference type="Gene3D" id="2.60.40.10">
    <property type="entry name" value="Immunoglobulins"/>
    <property type="match status" value="1"/>
</dbReference>
<reference evidence="2 3" key="1">
    <citation type="submission" date="2020-08" db="EMBL/GenBank/DDBJ databases">
        <title>Genomic Encyclopedia of Type Strains, Phase IV (KMG-IV): sequencing the most valuable type-strain genomes for metagenomic binning, comparative biology and taxonomic classification.</title>
        <authorList>
            <person name="Goeker M."/>
        </authorList>
    </citation>
    <scope>NUCLEOTIDE SEQUENCE [LARGE SCALE GENOMIC DNA]</scope>
    <source>
        <strain evidence="2 3">DSM 23960</strain>
    </source>
</reference>
<evidence type="ECO:0000313" key="2">
    <source>
        <dbReference type="EMBL" id="MBB4082329.1"/>
    </source>
</evidence>
<dbReference type="AlphaFoldDB" id="A0A7W6JC05"/>
<keyword evidence="3" id="KW-1185">Reference proteome</keyword>
<accession>A0A7W6JC05</accession>
<dbReference type="RefSeq" id="WP_183203418.1">
    <property type="nucleotide sequence ID" value="NZ_BAAAER010000004.1"/>
</dbReference>
<feature type="signal peptide" evidence="1">
    <location>
        <begin position="1"/>
        <end position="21"/>
    </location>
</feature>